<keyword evidence="4 5" id="KW-0378">Hydrolase</keyword>
<keyword evidence="3 5" id="KW-0479">Metal-binding</keyword>
<keyword evidence="1 5" id="KW-1277">Toxin-antitoxin system</keyword>
<evidence type="ECO:0000256" key="4">
    <source>
        <dbReference type="ARBA" id="ARBA00022801"/>
    </source>
</evidence>
<dbReference type="Proteomes" id="UP000182661">
    <property type="component" value="Unassembled WGS sequence"/>
</dbReference>
<dbReference type="GO" id="GO:0016787">
    <property type="term" value="F:hydrolase activity"/>
    <property type="evidence" value="ECO:0007669"/>
    <property type="project" value="UniProtKB-KW"/>
</dbReference>
<keyword evidence="5" id="KW-0460">Magnesium</keyword>
<dbReference type="InterPro" id="IPR029060">
    <property type="entry name" value="PIN-like_dom_sf"/>
</dbReference>
<evidence type="ECO:0000256" key="5">
    <source>
        <dbReference type="HAMAP-Rule" id="MF_00265"/>
    </source>
</evidence>
<dbReference type="RefSeq" id="WP_071830922.1">
    <property type="nucleotide sequence ID" value="NZ_LSRP01000001.1"/>
</dbReference>
<dbReference type="EC" id="3.1.-.-" evidence="5"/>
<accession>A0A657M084</accession>
<dbReference type="Gene3D" id="3.40.50.1010">
    <property type="entry name" value="5'-nuclease"/>
    <property type="match status" value="1"/>
</dbReference>
<keyword evidence="8" id="KW-1185">Reference proteome</keyword>
<sequence>MLYIDTSVLVAALTAEARSSDIQIWLSEQSPGELAISDWTITEFSSALSIKMRTGQLALDQRNRSLAGFSRLISESFDVFSISAFHFRAAARLADRFSLNLRAGDALHVTIALEHGATLCTLDQRLAAAGPEIGAATMLL</sequence>
<evidence type="ECO:0000256" key="3">
    <source>
        <dbReference type="ARBA" id="ARBA00022723"/>
    </source>
</evidence>
<gene>
    <name evidence="5" type="primary">vapC</name>
    <name evidence="7" type="ORF">AX760_00800</name>
</gene>
<evidence type="ECO:0000256" key="1">
    <source>
        <dbReference type="ARBA" id="ARBA00022649"/>
    </source>
</evidence>
<evidence type="ECO:0000313" key="7">
    <source>
        <dbReference type="EMBL" id="OJG01484.1"/>
    </source>
</evidence>
<evidence type="ECO:0000256" key="2">
    <source>
        <dbReference type="ARBA" id="ARBA00022722"/>
    </source>
</evidence>
<keyword evidence="5" id="KW-0800">Toxin</keyword>
<comment type="caution">
    <text evidence="7">The sequence shown here is derived from an EMBL/GenBank/DDBJ whole genome shotgun (WGS) entry which is preliminary data.</text>
</comment>
<dbReference type="InterPro" id="IPR022907">
    <property type="entry name" value="VapC_family"/>
</dbReference>
<dbReference type="GO" id="GO:0000287">
    <property type="term" value="F:magnesium ion binding"/>
    <property type="evidence" value="ECO:0007669"/>
    <property type="project" value="UniProtKB-UniRule"/>
</dbReference>
<comment type="similarity">
    <text evidence="5">Belongs to the PINc/VapC protein family.</text>
</comment>
<comment type="function">
    <text evidence="5">Toxic component of a toxin-antitoxin (TA) system. An RNase.</text>
</comment>
<dbReference type="Pfam" id="PF01850">
    <property type="entry name" value="PIN"/>
    <property type="match status" value="1"/>
</dbReference>
<dbReference type="HAMAP" id="MF_00265">
    <property type="entry name" value="VapC_Nob1"/>
    <property type="match status" value="1"/>
</dbReference>
<feature type="binding site" evidence="5">
    <location>
        <position position="105"/>
    </location>
    <ligand>
        <name>Mg(2+)</name>
        <dbReference type="ChEBI" id="CHEBI:18420"/>
    </ligand>
</feature>
<reference evidence="7 8" key="1">
    <citation type="submission" date="2016-02" db="EMBL/GenBank/DDBJ databases">
        <title>Genome sequencing of a beta-galactosidase producing bacteria Rhizobium sp. 59.</title>
        <authorList>
            <person name="Wang D."/>
            <person name="Kot W."/>
            <person name="Qin Y."/>
            <person name="Hansen L."/>
            <person name="Naqvi K."/>
            <person name="Rensing C."/>
        </authorList>
    </citation>
    <scope>NUCLEOTIDE SEQUENCE [LARGE SCALE GENOMIC DNA]</scope>
    <source>
        <strain evidence="7 8">59</strain>
    </source>
</reference>
<proteinExistence type="inferred from homology"/>
<dbReference type="EMBL" id="LSRP01000001">
    <property type="protein sequence ID" value="OJG01484.1"/>
    <property type="molecule type" value="Genomic_DNA"/>
</dbReference>
<name>A0A657M084_9HYPH</name>
<dbReference type="CDD" id="cd09874">
    <property type="entry name" value="PIN_MT3492-like"/>
    <property type="match status" value="1"/>
</dbReference>
<protein>
    <recommendedName>
        <fullName evidence="5">Ribonuclease VapC</fullName>
        <shortName evidence="5">RNase VapC</shortName>
        <ecNumber evidence="5">3.1.-.-</ecNumber>
    </recommendedName>
    <alternativeName>
        <fullName evidence="5">Toxin VapC</fullName>
    </alternativeName>
</protein>
<dbReference type="InterPro" id="IPR002716">
    <property type="entry name" value="PIN_dom"/>
</dbReference>
<dbReference type="SUPFAM" id="SSF88723">
    <property type="entry name" value="PIN domain-like"/>
    <property type="match status" value="1"/>
</dbReference>
<feature type="binding site" evidence="5">
    <location>
        <position position="5"/>
    </location>
    <ligand>
        <name>Mg(2+)</name>
        <dbReference type="ChEBI" id="CHEBI:18420"/>
    </ligand>
</feature>
<dbReference type="GO" id="GO:0004540">
    <property type="term" value="F:RNA nuclease activity"/>
    <property type="evidence" value="ECO:0007669"/>
    <property type="project" value="InterPro"/>
</dbReference>
<evidence type="ECO:0000313" key="8">
    <source>
        <dbReference type="Proteomes" id="UP000182661"/>
    </source>
</evidence>
<keyword evidence="2 5" id="KW-0540">Nuclease</keyword>
<dbReference type="GO" id="GO:0090729">
    <property type="term" value="F:toxin activity"/>
    <property type="evidence" value="ECO:0007669"/>
    <property type="project" value="UniProtKB-KW"/>
</dbReference>
<comment type="cofactor">
    <cofactor evidence="5">
        <name>Mg(2+)</name>
        <dbReference type="ChEBI" id="CHEBI:18420"/>
    </cofactor>
</comment>
<dbReference type="OrthoDB" id="7204339at2"/>
<evidence type="ECO:0000259" key="6">
    <source>
        <dbReference type="Pfam" id="PF01850"/>
    </source>
</evidence>
<organism evidence="7 8">
    <name type="scientific">Pararhizobium antarcticum</name>
    <dbReference type="NCBI Taxonomy" id="1798805"/>
    <lineage>
        <taxon>Bacteria</taxon>
        <taxon>Pseudomonadati</taxon>
        <taxon>Pseudomonadota</taxon>
        <taxon>Alphaproteobacteria</taxon>
        <taxon>Hyphomicrobiales</taxon>
        <taxon>Rhizobiaceae</taxon>
        <taxon>Rhizobium/Agrobacterium group</taxon>
        <taxon>Pararhizobium</taxon>
    </lineage>
</organism>
<feature type="domain" description="PIN" evidence="6">
    <location>
        <begin position="3"/>
        <end position="128"/>
    </location>
</feature>
<dbReference type="AlphaFoldDB" id="A0A657M084"/>